<evidence type="ECO:0000256" key="4">
    <source>
        <dbReference type="ARBA" id="ARBA00008766"/>
    </source>
</evidence>
<keyword evidence="6" id="KW-0645">Protease</keyword>
<evidence type="ECO:0000256" key="5">
    <source>
        <dbReference type="ARBA" id="ARBA00012574"/>
    </source>
</evidence>
<evidence type="ECO:0000256" key="10">
    <source>
        <dbReference type="ARBA" id="ARBA00023211"/>
    </source>
</evidence>
<dbReference type="AlphaFoldDB" id="A0AAD5RXM6"/>
<keyword evidence="8" id="KW-0378">Hydrolase</keyword>
<dbReference type="Pfam" id="PF00557">
    <property type="entry name" value="Peptidase_M24"/>
    <property type="match status" value="1"/>
</dbReference>
<dbReference type="SMART" id="SM01011">
    <property type="entry name" value="AMP_N"/>
    <property type="match status" value="1"/>
</dbReference>
<dbReference type="GO" id="GO:0005739">
    <property type="term" value="C:mitochondrion"/>
    <property type="evidence" value="ECO:0007669"/>
    <property type="project" value="TreeGrafter"/>
</dbReference>
<organism evidence="13 14">
    <name type="scientific">Zalerion maritima</name>
    <dbReference type="NCBI Taxonomy" id="339359"/>
    <lineage>
        <taxon>Eukaryota</taxon>
        <taxon>Fungi</taxon>
        <taxon>Dikarya</taxon>
        <taxon>Ascomycota</taxon>
        <taxon>Pezizomycotina</taxon>
        <taxon>Sordariomycetes</taxon>
        <taxon>Lulworthiomycetidae</taxon>
        <taxon>Lulworthiales</taxon>
        <taxon>Lulworthiaceae</taxon>
        <taxon>Zalerion</taxon>
    </lineage>
</organism>
<keyword evidence="7" id="KW-0479">Metal-binding</keyword>
<evidence type="ECO:0000256" key="3">
    <source>
        <dbReference type="ARBA" id="ARBA00002443"/>
    </source>
</evidence>
<dbReference type="InterPro" id="IPR029149">
    <property type="entry name" value="Creatin/AminoP/Spt16_N"/>
</dbReference>
<evidence type="ECO:0000256" key="2">
    <source>
        <dbReference type="ARBA" id="ARBA00001936"/>
    </source>
</evidence>
<keyword evidence="6" id="KW-0031">Aminopeptidase</keyword>
<dbReference type="Gene3D" id="3.90.230.10">
    <property type="entry name" value="Creatinase/methionine aminopeptidase superfamily"/>
    <property type="match status" value="1"/>
</dbReference>
<dbReference type="EMBL" id="JAKWBI020000013">
    <property type="protein sequence ID" value="KAJ2906500.1"/>
    <property type="molecule type" value="Genomic_DNA"/>
</dbReference>
<dbReference type="EC" id="3.4.11.9" evidence="5"/>
<evidence type="ECO:0000313" key="14">
    <source>
        <dbReference type="Proteomes" id="UP001201980"/>
    </source>
</evidence>
<evidence type="ECO:0000256" key="7">
    <source>
        <dbReference type="ARBA" id="ARBA00022723"/>
    </source>
</evidence>
<evidence type="ECO:0000259" key="12">
    <source>
        <dbReference type="SMART" id="SM01011"/>
    </source>
</evidence>
<proteinExistence type="inferred from homology"/>
<comment type="cofactor">
    <cofactor evidence="2">
        <name>Mn(2+)</name>
        <dbReference type="ChEBI" id="CHEBI:29035"/>
    </cofactor>
</comment>
<evidence type="ECO:0000256" key="6">
    <source>
        <dbReference type="ARBA" id="ARBA00022438"/>
    </source>
</evidence>
<sequence>MSSMVSAKDLLFGQPVYETHPHKLKPGEVTPGISAQEYHSRRQKFAASLPNGAVAVLPAATLKFKSGPVFYPYRQESNFWYLTGWEEPESLTVIEKRDGDYHFTLFCRPKDERQEQWMGPWSGLQAAKDIFNADAASPISHVEAELRSILKNASYLYTDVDLSTNSTDPLARPLTDARLPVRSIGPAVNPLRVIKSPAEIEAMRHVGKITGRGFNKIMASGIKSESQTVPLMNLYFSAEGCSGHAYAPIVASGRRGLFIHWVQNTGTATDGELMTIDAGAEYGGYVADVTRTWPVNGKFSTAQKDLYNAVLLAQRKTVSMCRETSSISLNGLHRYAEAELRANLRDLGFNMSRGDAITSLLPHHVGHYVGIDVHDVPGYSKSVPLRHGHCITVEPGVYVPDDERWPEHFRNMGIRIEDFLCVDEDSAIVFSSSAVKEVDDIENLDWSVGKEAGEV</sequence>
<dbReference type="GO" id="GO:0030145">
    <property type="term" value="F:manganese ion binding"/>
    <property type="evidence" value="ECO:0007669"/>
    <property type="project" value="InterPro"/>
</dbReference>
<evidence type="ECO:0000313" key="13">
    <source>
        <dbReference type="EMBL" id="KAJ2906500.1"/>
    </source>
</evidence>
<keyword evidence="10" id="KW-0464">Manganese</keyword>
<reference evidence="13" key="1">
    <citation type="submission" date="2022-07" db="EMBL/GenBank/DDBJ databases">
        <title>Draft genome sequence of Zalerion maritima ATCC 34329, a (micro)plastics degrading marine fungus.</title>
        <authorList>
            <person name="Paco A."/>
            <person name="Goncalves M.F.M."/>
            <person name="Rocha-Santos T.A.P."/>
            <person name="Alves A."/>
        </authorList>
    </citation>
    <scope>NUCLEOTIDE SEQUENCE</scope>
    <source>
        <strain evidence="13">ATCC 34329</strain>
    </source>
</reference>
<protein>
    <recommendedName>
        <fullName evidence="5">Xaa-Pro aminopeptidase</fullName>
        <ecNumber evidence="5">3.4.11.9</ecNumber>
    </recommendedName>
    <alternativeName>
        <fullName evidence="11">Aminoacylproline aminopeptidase</fullName>
    </alternativeName>
</protein>
<dbReference type="SUPFAM" id="SSF55920">
    <property type="entry name" value="Creatinase/aminopeptidase"/>
    <property type="match status" value="1"/>
</dbReference>
<gene>
    <name evidence="13" type="ORF">MKZ38_001481</name>
</gene>
<dbReference type="SUPFAM" id="SSF53092">
    <property type="entry name" value="Creatinase/prolidase N-terminal domain"/>
    <property type="match status" value="1"/>
</dbReference>
<dbReference type="InterPro" id="IPR036005">
    <property type="entry name" value="Creatinase/aminopeptidase-like"/>
</dbReference>
<dbReference type="PANTHER" id="PTHR43226:SF4">
    <property type="entry name" value="XAA-PRO AMINOPEPTIDASE 3"/>
    <property type="match status" value="1"/>
</dbReference>
<evidence type="ECO:0000256" key="11">
    <source>
        <dbReference type="ARBA" id="ARBA00030849"/>
    </source>
</evidence>
<keyword evidence="14" id="KW-1185">Reference proteome</keyword>
<comment type="function">
    <text evidence="3">Catalyzes the removal of a penultimate prolyl residue from the N-termini of peptides.</text>
</comment>
<dbReference type="GO" id="GO:0070006">
    <property type="term" value="F:metalloaminopeptidase activity"/>
    <property type="evidence" value="ECO:0007669"/>
    <property type="project" value="InterPro"/>
</dbReference>
<comment type="catalytic activity">
    <reaction evidence="1">
        <text>Release of any N-terminal amino acid, including proline, that is linked to proline, even from a dipeptide or tripeptide.</text>
        <dbReference type="EC" id="3.4.11.9"/>
    </reaction>
</comment>
<name>A0AAD5RXM6_9PEZI</name>
<dbReference type="InterPro" id="IPR007865">
    <property type="entry name" value="Aminopep_P_N"/>
</dbReference>
<dbReference type="GO" id="GO:0006508">
    <property type="term" value="P:proteolysis"/>
    <property type="evidence" value="ECO:0007669"/>
    <property type="project" value="TreeGrafter"/>
</dbReference>
<dbReference type="PANTHER" id="PTHR43226">
    <property type="entry name" value="XAA-PRO AMINOPEPTIDASE 3"/>
    <property type="match status" value="1"/>
</dbReference>
<dbReference type="Gene3D" id="3.40.350.10">
    <property type="entry name" value="Creatinase/prolidase N-terminal domain"/>
    <property type="match status" value="1"/>
</dbReference>
<keyword evidence="9" id="KW-0482">Metalloprotease</keyword>
<dbReference type="InterPro" id="IPR052433">
    <property type="entry name" value="X-Pro_dipept-like"/>
</dbReference>
<dbReference type="Pfam" id="PF05195">
    <property type="entry name" value="AMP_N"/>
    <property type="match status" value="1"/>
</dbReference>
<comment type="caution">
    <text evidence="13">The sequence shown here is derived from an EMBL/GenBank/DDBJ whole genome shotgun (WGS) entry which is preliminary data.</text>
</comment>
<evidence type="ECO:0000256" key="1">
    <source>
        <dbReference type="ARBA" id="ARBA00001424"/>
    </source>
</evidence>
<feature type="domain" description="Aminopeptidase P N-terminal" evidence="12">
    <location>
        <begin position="33"/>
        <end position="167"/>
    </location>
</feature>
<dbReference type="Proteomes" id="UP001201980">
    <property type="component" value="Unassembled WGS sequence"/>
</dbReference>
<evidence type="ECO:0000256" key="9">
    <source>
        <dbReference type="ARBA" id="ARBA00023049"/>
    </source>
</evidence>
<dbReference type="InterPro" id="IPR000994">
    <property type="entry name" value="Pept_M24"/>
</dbReference>
<evidence type="ECO:0000256" key="8">
    <source>
        <dbReference type="ARBA" id="ARBA00022801"/>
    </source>
</evidence>
<accession>A0AAD5RXM6</accession>
<comment type="similarity">
    <text evidence="4">Belongs to the peptidase M24B family.</text>
</comment>